<accession>A0A168I4E5</accession>
<keyword evidence="2" id="KW-1185">Reference proteome</keyword>
<dbReference type="RefSeq" id="WP_068536092.1">
    <property type="nucleotide sequence ID" value="NZ_LVJH01000047.1"/>
</dbReference>
<sequence length="94" mass="10840">MNDKKIKAILKRTLGSNYQISTYKEDVIKSVYRLYGRKDPEGARILINQIRNYKEVGFIHSLILGGAETRSNLQLIDSKTSRIITKQIWDQVGK</sequence>
<name>A0A168I4E5_9BACL</name>
<dbReference type="EMBL" id="LVJH01000047">
    <property type="protein sequence ID" value="OAB38855.1"/>
    <property type="molecule type" value="Genomic_DNA"/>
</dbReference>
<evidence type="ECO:0000313" key="2">
    <source>
        <dbReference type="Proteomes" id="UP000076967"/>
    </source>
</evidence>
<organism evidence="1 2">
    <name type="scientific">Paenibacillus glacialis</name>
    <dbReference type="NCBI Taxonomy" id="494026"/>
    <lineage>
        <taxon>Bacteria</taxon>
        <taxon>Bacillati</taxon>
        <taxon>Bacillota</taxon>
        <taxon>Bacilli</taxon>
        <taxon>Bacillales</taxon>
        <taxon>Paenibacillaceae</taxon>
        <taxon>Paenibacillus</taxon>
    </lineage>
</organism>
<dbReference type="OrthoDB" id="9891807at2"/>
<gene>
    <name evidence="1" type="ORF">PGLA_19560</name>
</gene>
<proteinExistence type="predicted"/>
<reference evidence="1 2" key="1">
    <citation type="submission" date="2016-03" db="EMBL/GenBank/DDBJ databases">
        <title>Draft genome sequence of Paenibacillus glacialis DSM 22343.</title>
        <authorList>
            <person name="Shin S.-K."/>
            <person name="Yi H."/>
        </authorList>
    </citation>
    <scope>NUCLEOTIDE SEQUENCE [LARGE SCALE GENOMIC DNA]</scope>
    <source>
        <strain evidence="1 2">DSM 22343</strain>
    </source>
</reference>
<comment type="caution">
    <text evidence="1">The sequence shown here is derived from an EMBL/GenBank/DDBJ whole genome shotgun (WGS) entry which is preliminary data.</text>
</comment>
<dbReference type="Proteomes" id="UP000076967">
    <property type="component" value="Unassembled WGS sequence"/>
</dbReference>
<dbReference type="AlphaFoldDB" id="A0A168I4E5"/>
<protein>
    <submittedName>
        <fullName evidence="1">Uncharacterized protein</fullName>
    </submittedName>
</protein>
<evidence type="ECO:0000313" key="1">
    <source>
        <dbReference type="EMBL" id="OAB38855.1"/>
    </source>
</evidence>